<keyword evidence="2" id="KW-1185">Reference proteome</keyword>
<reference evidence="2" key="1">
    <citation type="journal article" date="2016" name="Nat. Biotechnol.">
        <title>Sequencing wild and cultivated cassava and related species reveals extensive interspecific hybridization and genetic diversity.</title>
        <authorList>
            <person name="Bredeson J.V."/>
            <person name="Lyons J.B."/>
            <person name="Prochnik S.E."/>
            <person name="Wu G.A."/>
            <person name="Ha C.M."/>
            <person name="Edsinger-Gonzales E."/>
            <person name="Grimwood J."/>
            <person name="Schmutz J."/>
            <person name="Rabbi I.Y."/>
            <person name="Egesi C."/>
            <person name="Nauluvula P."/>
            <person name="Lebot V."/>
            <person name="Ndunguru J."/>
            <person name="Mkamilo G."/>
            <person name="Bart R.S."/>
            <person name="Setter T.L."/>
            <person name="Gleadow R.M."/>
            <person name="Kulakow P."/>
            <person name="Ferguson M.E."/>
            <person name="Rounsley S."/>
            <person name="Rokhsar D.S."/>
        </authorList>
    </citation>
    <scope>NUCLEOTIDE SEQUENCE [LARGE SCALE GENOMIC DNA]</scope>
    <source>
        <strain evidence="2">cv. AM560-2</strain>
    </source>
</reference>
<evidence type="ECO:0000313" key="2">
    <source>
        <dbReference type="Proteomes" id="UP000091857"/>
    </source>
</evidence>
<dbReference type="Proteomes" id="UP000091857">
    <property type="component" value="Chromosome 6"/>
</dbReference>
<proteinExistence type="predicted"/>
<sequence length="111" mass="12443">MFNWSLWTAAGPPFLSRTMTTAGNSAESAAKVASKAITDGASRIKFKRLDKTARHIMQILDKEAVQEVRAQREITDIKPGYIVQLKVEVPENERRVLRWSTTVNLLMVEGA</sequence>
<protein>
    <submittedName>
        <fullName evidence="1">Uncharacterized protein</fullName>
    </submittedName>
</protein>
<accession>A0ACB7HIK2</accession>
<organism evidence="1 2">
    <name type="scientific">Manihot esculenta</name>
    <name type="common">Cassava</name>
    <name type="synonym">Jatropha manihot</name>
    <dbReference type="NCBI Taxonomy" id="3983"/>
    <lineage>
        <taxon>Eukaryota</taxon>
        <taxon>Viridiplantae</taxon>
        <taxon>Streptophyta</taxon>
        <taxon>Embryophyta</taxon>
        <taxon>Tracheophyta</taxon>
        <taxon>Spermatophyta</taxon>
        <taxon>Magnoliopsida</taxon>
        <taxon>eudicotyledons</taxon>
        <taxon>Gunneridae</taxon>
        <taxon>Pentapetalae</taxon>
        <taxon>rosids</taxon>
        <taxon>fabids</taxon>
        <taxon>Malpighiales</taxon>
        <taxon>Euphorbiaceae</taxon>
        <taxon>Crotonoideae</taxon>
        <taxon>Manihoteae</taxon>
        <taxon>Manihot</taxon>
    </lineage>
</organism>
<evidence type="ECO:0000313" key="1">
    <source>
        <dbReference type="EMBL" id="KAG8652609.1"/>
    </source>
</evidence>
<name>A0ACB7HIK2_MANES</name>
<gene>
    <name evidence="1" type="ORF">MANES_06G111150v8</name>
</gene>
<dbReference type="EMBL" id="CM004392">
    <property type="protein sequence ID" value="KAG8652609.1"/>
    <property type="molecule type" value="Genomic_DNA"/>
</dbReference>
<comment type="caution">
    <text evidence="1">The sequence shown here is derived from an EMBL/GenBank/DDBJ whole genome shotgun (WGS) entry which is preliminary data.</text>
</comment>